<comment type="caution">
    <text evidence="1">The sequence shown here is derived from an EMBL/GenBank/DDBJ whole genome shotgun (WGS) entry which is preliminary data.</text>
</comment>
<name>A0A9D1S6K7_9FIRM</name>
<reference evidence="1" key="2">
    <citation type="journal article" date="2021" name="PeerJ">
        <title>Extensive microbial diversity within the chicken gut microbiome revealed by metagenomics and culture.</title>
        <authorList>
            <person name="Gilroy R."/>
            <person name="Ravi A."/>
            <person name="Getino M."/>
            <person name="Pursley I."/>
            <person name="Horton D.L."/>
            <person name="Alikhan N.F."/>
            <person name="Baker D."/>
            <person name="Gharbi K."/>
            <person name="Hall N."/>
            <person name="Watson M."/>
            <person name="Adriaenssens E.M."/>
            <person name="Foster-Nyarko E."/>
            <person name="Jarju S."/>
            <person name="Secka A."/>
            <person name="Antonio M."/>
            <person name="Oren A."/>
            <person name="Chaudhuri R.R."/>
            <person name="La Ragione R."/>
            <person name="Hildebrand F."/>
            <person name="Pallen M.J."/>
        </authorList>
    </citation>
    <scope>NUCLEOTIDE SEQUENCE</scope>
    <source>
        <strain evidence="1">ChiSjej4B22-9803</strain>
    </source>
</reference>
<proteinExistence type="predicted"/>
<accession>A0A9D1S6K7</accession>
<gene>
    <name evidence="1" type="ORF">IAB04_05510</name>
</gene>
<dbReference type="EMBL" id="DVND01000143">
    <property type="protein sequence ID" value="HIU48801.1"/>
    <property type="molecule type" value="Genomic_DNA"/>
</dbReference>
<dbReference type="AlphaFoldDB" id="A0A9D1S6K7"/>
<dbReference type="Proteomes" id="UP000824111">
    <property type="component" value="Unassembled WGS sequence"/>
</dbReference>
<reference evidence="1" key="1">
    <citation type="submission" date="2020-10" db="EMBL/GenBank/DDBJ databases">
        <authorList>
            <person name="Gilroy R."/>
        </authorList>
    </citation>
    <scope>NUCLEOTIDE SEQUENCE</scope>
    <source>
        <strain evidence="1">ChiSjej4B22-9803</strain>
    </source>
</reference>
<organism evidence="1 2">
    <name type="scientific">Candidatus Avimonoglobus intestinipullorum</name>
    <dbReference type="NCBI Taxonomy" id="2840699"/>
    <lineage>
        <taxon>Bacteria</taxon>
        <taxon>Bacillati</taxon>
        <taxon>Bacillota</taxon>
        <taxon>Clostridia</taxon>
        <taxon>Eubacteriales</taxon>
        <taxon>Candidatus Avimonoglobus</taxon>
    </lineage>
</organism>
<evidence type="ECO:0000313" key="2">
    <source>
        <dbReference type="Proteomes" id="UP000824111"/>
    </source>
</evidence>
<protein>
    <submittedName>
        <fullName evidence="1">Uncharacterized protein</fullName>
    </submittedName>
</protein>
<sequence length="68" mass="7657">MEPKGIRKRLNTTVYLTDKLNGLDRAAFTLTGCTIRKNALGEVFYMAELKDLKANSVLVVRLEKVEAE</sequence>
<evidence type="ECO:0000313" key="1">
    <source>
        <dbReference type="EMBL" id="HIU48801.1"/>
    </source>
</evidence>